<dbReference type="SMART" id="SM00490">
    <property type="entry name" value="HELICc"/>
    <property type="match status" value="1"/>
</dbReference>
<dbReference type="STRING" id="61395.A0A1Y1WKS7"/>
<dbReference type="GO" id="GO:0005634">
    <property type="term" value="C:nucleus"/>
    <property type="evidence" value="ECO:0007669"/>
    <property type="project" value="UniProtKB-SubCell"/>
</dbReference>
<dbReference type="EMBL" id="MCFD01000001">
    <property type="protein sequence ID" value="ORX73806.1"/>
    <property type="molecule type" value="Genomic_DNA"/>
</dbReference>
<evidence type="ECO:0000313" key="14">
    <source>
        <dbReference type="Proteomes" id="UP000193922"/>
    </source>
</evidence>
<dbReference type="OrthoDB" id="10261556at2759"/>
<dbReference type="Pfam" id="PF00270">
    <property type="entry name" value="DEAD"/>
    <property type="match status" value="1"/>
</dbReference>
<dbReference type="GO" id="GO:0000724">
    <property type="term" value="P:double-strand break repair via homologous recombination"/>
    <property type="evidence" value="ECO:0007669"/>
    <property type="project" value="TreeGrafter"/>
</dbReference>
<keyword evidence="2" id="KW-0479">Metal-binding</keyword>
<comment type="caution">
    <text evidence="13">The sequence shown here is derived from an EMBL/GenBank/DDBJ whole genome shotgun (WGS) entry which is preliminary data.</text>
</comment>
<evidence type="ECO:0000256" key="4">
    <source>
        <dbReference type="ARBA" id="ARBA00022801"/>
    </source>
</evidence>
<dbReference type="GO" id="GO:0005737">
    <property type="term" value="C:cytoplasm"/>
    <property type="evidence" value="ECO:0007669"/>
    <property type="project" value="TreeGrafter"/>
</dbReference>
<keyword evidence="6 10" id="KW-0067">ATP-binding</keyword>
<dbReference type="EC" id="5.6.2.4" evidence="10"/>
<dbReference type="PROSITE" id="PS51194">
    <property type="entry name" value="HELICASE_CTER"/>
    <property type="match status" value="1"/>
</dbReference>
<dbReference type="InterPro" id="IPR014001">
    <property type="entry name" value="Helicase_ATP-bd"/>
</dbReference>
<dbReference type="InterPro" id="IPR011545">
    <property type="entry name" value="DEAD/DEAH_box_helicase_dom"/>
</dbReference>
<evidence type="ECO:0000256" key="2">
    <source>
        <dbReference type="ARBA" id="ARBA00022723"/>
    </source>
</evidence>
<dbReference type="InterPro" id="IPR001650">
    <property type="entry name" value="Helicase_C-like"/>
</dbReference>
<keyword evidence="10" id="KW-0539">Nucleus</keyword>
<dbReference type="Gene3D" id="3.40.50.300">
    <property type="entry name" value="P-loop containing nucleotide triphosphate hydrolases"/>
    <property type="match status" value="2"/>
</dbReference>
<feature type="domain" description="Helicase C-terminal" evidence="12">
    <location>
        <begin position="248"/>
        <end position="412"/>
    </location>
</feature>
<evidence type="ECO:0000256" key="7">
    <source>
        <dbReference type="ARBA" id="ARBA00023125"/>
    </source>
</evidence>
<evidence type="ECO:0000256" key="9">
    <source>
        <dbReference type="ARBA" id="ARBA00034617"/>
    </source>
</evidence>
<dbReference type="InterPro" id="IPR036388">
    <property type="entry name" value="WH-like_DNA-bd_sf"/>
</dbReference>
<evidence type="ECO:0000256" key="5">
    <source>
        <dbReference type="ARBA" id="ARBA00022806"/>
    </source>
</evidence>
<dbReference type="RefSeq" id="XP_040747017.1">
    <property type="nucleotide sequence ID" value="XM_040884398.1"/>
</dbReference>
<protein>
    <recommendedName>
        <fullName evidence="10">ATP-dependent DNA helicase</fullName>
        <ecNumber evidence="10">5.6.2.4</ecNumber>
    </recommendedName>
</protein>
<evidence type="ECO:0000313" key="13">
    <source>
        <dbReference type="EMBL" id="ORX73806.1"/>
    </source>
</evidence>
<reference evidence="13 14" key="1">
    <citation type="submission" date="2016-07" db="EMBL/GenBank/DDBJ databases">
        <title>Pervasive Adenine N6-methylation of Active Genes in Fungi.</title>
        <authorList>
            <consortium name="DOE Joint Genome Institute"/>
            <person name="Mondo S.J."/>
            <person name="Dannebaum R.O."/>
            <person name="Kuo R.C."/>
            <person name="Labutti K."/>
            <person name="Haridas S."/>
            <person name="Kuo A."/>
            <person name="Salamov A."/>
            <person name="Ahrendt S.R."/>
            <person name="Lipzen A."/>
            <person name="Sullivan W."/>
            <person name="Andreopoulos W.B."/>
            <person name="Clum A."/>
            <person name="Lindquist E."/>
            <person name="Daum C."/>
            <person name="Ramamoorthy G.K."/>
            <person name="Gryganskyi A."/>
            <person name="Culley D."/>
            <person name="Magnuson J.K."/>
            <person name="James T.Y."/>
            <person name="O'Malley M.A."/>
            <person name="Stajich J.E."/>
            <person name="Spatafora J.W."/>
            <person name="Visel A."/>
            <person name="Grigoriev I.V."/>
        </authorList>
    </citation>
    <scope>NUCLEOTIDE SEQUENCE [LARGE SCALE GENOMIC DNA]</scope>
    <source>
        <strain evidence="13 14">ATCC 12442</strain>
    </source>
</reference>
<dbReference type="InterPro" id="IPR027417">
    <property type="entry name" value="P-loop_NTPase"/>
</dbReference>
<evidence type="ECO:0000256" key="3">
    <source>
        <dbReference type="ARBA" id="ARBA00022741"/>
    </source>
</evidence>
<dbReference type="Pfam" id="PF00271">
    <property type="entry name" value="Helicase_C"/>
    <property type="match status" value="1"/>
</dbReference>
<keyword evidence="3 10" id="KW-0547">Nucleotide-binding</keyword>
<dbReference type="GO" id="GO:0016887">
    <property type="term" value="F:ATP hydrolysis activity"/>
    <property type="evidence" value="ECO:0007669"/>
    <property type="project" value="RHEA"/>
</dbReference>
<organism evidence="13 14">
    <name type="scientific">Linderina pennispora</name>
    <dbReference type="NCBI Taxonomy" id="61395"/>
    <lineage>
        <taxon>Eukaryota</taxon>
        <taxon>Fungi</taxon>
        <taxon>Fungi incertae sedis</taxon>
        <taxon>Zoopagomycota</taxon>
        <taxon>Kickxellomycotina</taxon>
        <taxon>Kickxellomycetes</taxon>
        <taxon>Kickxellales</taxon>
        <taxon>Kickxellaceae</taxon>
        <taxon>Linderina</taxon>
    </lineage>
</organism>
<comment type="catalytic activity">
    <reaction evidence="10">
        <text>ATP + H2O = ADP + phosphate + H(+)</text>
        <dbReference type="Rhea" id="RHEA:13065"/>
        <dbReference type="ChEBI" id="CHEBI:15377"/>
        <dbReference type="ChEBI" id="CHEBI:15378"/>
        <dbReference type="ChEBI" id="CHEBI:30616"/>
        <dbReference type="ChEBI" id="CHEBI:43474"/>
        <dbReference type="ChEBI" id="CHEBI:456216"/>
    </reaction>
</comment>
<dbReference type="InterPro" id="IPR032284">
    <property type="entry name" value="RecQ_Zn-bd"/>
</dbReference>
<dbReference type="Gene3D" id="1.10.10.10">
    <property type="entry name" value="Winged helix-like DNA-binding domain superfamily/Winged helix DNA-binding domain"/>
    <property type="match status" value="1"/>
</dbReference>
<comment type="similarity">
    <text evidence="1 10">Belongs to the helicase family. RecQ subfamily.</text>
</comment>
<keyword evidence="7" id="KW-0238">DNA-binding</keyword>
<name>A0A1Y1WKS7_9FUNG</name>
<dbReference type="SMART" id="SM00487">
    <property type="entry name" value="DEXDc"/>
    <property type="match status" value="1"/>
</dbReference>
<dbReference type="SUPFAM" id="SSF52540">
    <property type="entry name" value="P-loop containing nucleoside triphosphate hydrolases"/>
    <property type="match status" value="1"/>
</dbReference>
<comment type="subcellular location">
    <subcellularLocation>
        <location evidence="10">Nucleus</location>
    </subcellularLocation>
</comment>
<dbReference type="GO" id="GO:0003677">
    <property type="term" value="F:DNA binding"/>
    <property type="evidence" value="ECO:0007669"/>
    <property type="project" value="UniProtKB-KW"/>
</dbReference>
<feature type="domain" description="Helicase ATP-binding" evidence="11">
    <location>
        <begin position="18"/>
        <end position="214"/>
    </location>
</feature>
<dbReference type="PANTHER" id="PTHR13710:SF105">
    <property type="entry name" value="ATP-DEPENDENT DNA HELICASE Q1"/>
    <property type="match status" value="1"/>
</dbReference>
<dbReference type="GO" id="GO:0046872">
    <property type="term" value="F:metal ion binding"/>
    <property type="evidence" value="ECO:0007669"/>
    <property type="project" value="UniProtKB-KW"/>
</dbReference>
<dbReference type="NCBIfam" id="TIGR00614">
    <property type="entry name" value="recQ_fam"/>
    <property type="match status" value="1"/>
</dbReference>
<dbReference type="GeneID" id="63801046"/>
<dbReference type="GO" id="GO:0005694">
    <property type="term" value="C:chromosome"/>
    <property type="evidence" value="ECO:0007669"/>
    <property type="project" value="TreeGrafter"/>
</dbReference>
<comment type="catalytic activity">
    <reaction evidence="9 10">
        <text>Couples ATP hydrolysis with the unwinding of duplex DNA by translocating in the 3'-5' direction.</text>
        <dbReference type="EC" id="5.6.2.4"/>
    </reaction>
</comment>
<gene>
    <name evidence="13" type="ORF">DL89DRAFT_219537</name>
</gene>
<accession>A0A1Y1WKS7</accession>
<evidence type="ECO:0000256" key="10">
    <source>
        <dbReference type="RuleBase" id="RU364117"/>
    </source>
</evidence>
<dbReference type="PANTHER" id="PTHR13710">
    <property type="entry name" value="DNA HELICASE RECQ FAMILY MEMBER"/>
    <property type="match status" value="1"/>
</dbReference>
<evidence type="ECO:0000256" key="1">
    <source>
        <dbReference type="ARBA" id="ARBA00005446"/>
    </source>
</evidence>
<proteinExistence type="inferred from homology"/>
<evidence type="ECO:0000256" key="8">
    <source>
        <dbReference type="ARBA" id="ARBA00023235"/>
    </source>
</evidence>
<dbReference type="GO" id="GO:0005524">
    <property type="term" value="F:ATP binding"/>
    <property type="evidence" value="ECO:0007669"/>
    <property type="project" value="UniProtKB-KW"/>
</dbReference>
<evidence type="ECO:0000259" key="12">
    <source>
        <dbReference type="PROSITE" id="PS51194"/>
    </source>
</evidence>
<dbReference type="GO" id="GO:0043138">
    <property type="term" value="F:3'-5' DNA helicase activity"/>
    <property type="evidence" value="ECO:0007669"/>
    <property type="project" value="UniProtKB-EC"/>
</dbReference>
<evidence type="ECO:0000259" key="11">
    <source>
        <dbReference type="PROSITE" id="PS51192"/>
    </source>
</evidence>
<keyword evidence="4 10" id="KW-0378">Hydrolase</keyword>
<feature type="non-terminal residue" evidence="13">
    <location>
        <position position="1"/>
    </location>
</feature>
<dbReference type="InterPro" id="IPR004589">
    <property type="entry name" value="DNA_helicase_ATP-dep_RecQ"/>
</dbReference>
<keyword evidence="14" id="KW-1185">Reference proteome</keyword>
<dbReference type="AlphaFoldDB" id="A0A1Y1WKS7"/>
<dbReference type="Pfam" id="PF16124">
    <property type="entry name" value="RecQ_Zn_bind"/>
    <property type="match status" value="1"/>
</dbReference>
<keyword evidence="5 10" id="KW-0347">Helicase</keyword>
<evidence type="ECO:0000256" key="6">
    <source>
        <dbReference type="ARBA" id="ARBA00022840"/>
    </source>
</evidence>
<sequence length="578" mass="64304">LRSVFNINGFRGNQEAVINATLDNRDEVVIMPTGGGKSLCYQLPALMTEGLTLVVSPLIALMDDQVMQLGELGIDAEAFTSESRNAVEIRAKIRAYIPKTRRQRGVPMDGILTDPDAPVPDGLRLLYVAPEKIVSGKQLLAQLEKVYAAGKLSRIVIDECHCASEYGNDFRPDYHKLGMLKYMFPDVPLMALSATCPPRVLDSVRKILGIEGGHNRPSAIVYTAPLWRANLRYSVVRKKDNQAKQKMQLLQWIVEHHATDRGIVYCATRNDAYEIAVLLNDNETRRFSAGLYYGALERDKKEQLHNMWRAGTMQVIVATNAFGMGINSLDVRFVAHFTAPKTLENYYQESGRAGRDGGPADCVLFYRSMDSAKLAGWGFDDQSVEGLQKARAMVSYAECRHRCRKSVLQSYLLEGNVGGEAGDIGACGVCDFCRQMPQIVNVDCTSRVISLVNLIAAAGDERLTLAKLFKYWRGYALDKVPGVAELRENNQAQLFPMLPDDCGYIISRLVDMGVLTEKFSHTAYSTNAYLDISSEYRHMVGRRVDQTGGVGPFSFEFVAGKLPREFGDKTRVSNDDDE</sequence>
<dbReference type="GO" id="GO:0009378">
    <property type="term" value="F:four-way junction helicase activity"/>
    <property type="evidence" value="ECO:0007669"/>
    <property type="project" value="TreeGrafter"/>
</dbReference>
<dbReference type="PROSITE" id="PS51192">
    <property type="entry name" value="HELICASE_ATP_BIND_1"/>
    <property type="match status" value="1"/>
</dbReference>
<keyword evidence="8" id="KW-0413">Isomerase</keyword>
<dbReference type="Proteomes" id="UP000193922">
    <property type="component" value="Unassembled WGS sequence"/>
</dbReference>